<dbReference type="GO" id="GO:0031543">
    <property type="term" value="F:peptidyl-proline dioxygenase activity"/>
    <property type="evidence" value="ECO:0007669"/>
    <property type="project" value="TreeGrafter"/>
</dbReference>
<dbReference type="Gene3D" id="2.60.120.620">
    <property type="entry name" value="q2cbj1_9rhob like domain"/>
    <property type="match status" value="1"/>
</dbReference>
<sequence>MDKVDSLESRILKATSTTNDLPEFPDDKSDLPSDYEYDPEEEVEEEEIVEEISENELLQYLDEQENPLYIAQRLFYHEINTTGAQANSPKWELKCLPCKAVEDLYAHGWTTIDGLIDLKTVKNARQEATDMLSSGKFCQASDIKKDDPDDPYRDGTARDDTITWLDPKTGDNPHNLQAVLDFFAGPLHHDLASMIRLRGKTEYQLAYYHPENARYEKHRDAFPTDDPEDTHQRRVTAILYFNPGWVHGDGGELKIFGRNGSNGVTDAADRTVPPMMGRLVIFLSGVVNHAVLPTKNGRFALTAWMR</sequence>
<keyword evidence="2" id="KW-0479">Metal-binding</keyword>
<dbReference type="OrthoDB" id="76265at2759"/>
<dbReference type="PANTHER" id="PTHR12907:SF26">
    <property type="entry name" value="HIF PROLYL HYDROXYLASE, ISOFORM C"/>
    <property type="match status" value="1"/>
</dbReference>
<dbReference type="AlphaFoldDB" id="A0A1X2H581"/>
<dbReference type="EMBL" id="MCGN01000009">
    <property type="protein sequence ID" value="ORY93574.1"/>
    <property type="molecule type" value="Genomic_DNA"/>
</dbReference>
<dbReference type="InterPro" id="IPR006620">
    <property type="entry name" value="Pro_4_hyd_alph"/>
</dbReference>
<dbReference type="Proteomes" id="UP000242180">
    <property type="component" value="Unassembled WGS sequence"/>
</dbReference>
<evidence type="ECO:0000313" key="10">
    <source>
        <dbReference type="Proteomes" id="UP000242180"/>
    </source>
</evidence>
<keyword evidence="10" id="KW-1185">Reference proteome</keyword>
<reference evidence="9 10" key="1">
    <citation type="submission" date="2016-07" db="EMBL/GenBank/DDBJ databases">
        <title>Pervasive Adenine N6-methylation of Active Genes in Fungi.</title>
        <authorList>
            <consortium name="DOE Joint Genome Institute"/>
            <person name="Mondo S.J."/>
            <person name="Dannebaum R.O."/>
            <person name="Kuo R.C."/>
            <person name="Labutti K."/>
            <person name="Haridas S."/>
            <person name="Kuo A."/>
            <person name="Salamov A."/>
            <person name="Ahrendt S.R."/>
            <person name="Lipzen A."/>
            <person name="Sullivan W."/>
            <person name="Andreopoulos W.B."/>
            <person name="Clum A."/>
            <person name="Lindquist E."/>
            <person name="Daum C."/>
            <person name="Ramamoorthy G.K."/>
            <person name="Gryganskyi A."/>
            <person name="Culley D."/>
            <person name="Magnuson J.K."/>
            <person name="James T.Y."/>
            <person name="O'Malley M.A."/>
            <person name="Stajich J.E."/>
            <person name="Spatafora J.W."/>
            <person name="Visel A."/>
            <person name="Grigoriev I.V."/>
        </authorList>
    </citation>
    <scope>NUCLEOTIDE SEQUENCE [LARGE SCALE GENOMIC DNA]</scope>
    <source>
        <strain evidence="9 10">NRRL 2496</strain>
    </source>
</reference>
<proteinExistence type="predicted"/>
<evidence type="ECO:0000259" key="8">
    <source>
        <dbReference type="PROSITE" id="PS51471"/>
    </source>
</evidence>
<dbReference type="GO" id="GO:0008198">
    <property type="term" value="F:ferrous iron binding"/>
    <property type="evidence" value="ECO:0007669"/>
    <property type="project" value="TreeGrafter"/>
</dbReference>
<name>A0A1X2H581_SYNRA</name>
<gene>
    <name evidence="9" type="ORF">BCR43DRAFT_497186</name>
</gene>
<dbReference type="Pfam" id="PF13640">
    <property type="entry name" value="2OG-FeII_Oxy_3"/>
    <property type="match status" value="1"/>
</dbReference>
<evidence type="ECO:0000256" key="4">
    <source>
        <dbReference type="ARBA" id="ARBA00022964"/>
    </source>
</evidence>
<dbReference type="OMA" id="RDDSILW"/>
<feature type="region of interest" description="Disordered" evidence="7">
    <location>
        <begin position="14"/>
        <end position="36"/>
    </location>
</feature>
<evidence type="ECO:0000256" key="2">
    <source>
        <dbReference type="ARBA" id="ARBA00022723"/>
    </source>
</evidence>
<dbReference type="PANTHER" id="PTHR12907">
    <property type="entry name" value="EGL NINE HOMOLOG-RELATED"/>
    <property type="match status" value="1"/>
</dbReference>
<feature type="domain" description="Fe2OG dioxygenase" evidence="8">
    <location>
        <begin position="199"/>
        <end position="306"/>
    </location>
</feature>
<evidence type="ECO:0000256" key="3">
    <source>
        <dbReference type="ARBA" id="ARBA00022896"/>
    </source>
</evidence>
<keyword evidence="6" id="KW-0408">Iron</keyword>
<evidence type="ECO:0000313" key="9">
    <source>
        <dbReference type="EMBL" id="ORY93574.1"/>
    </source>
</evidence>
<evidence type="ECO:0000256" key="1">
    <source>
        <dbReference type="ARBA" id="ARBA00001961"/>
    </source>
</evidence>
<dbReference type="GO" id="GO:0071456">
    <property type="term" value="P:cellular response to hypoxia"/>
    <property type="evidence" value="ECO:0007669"/>
    <property type="project" value="TreeGrafter"/>
</dbReference>
<evidence type="ECO:0000256" key="5">
    <source>
        <dbReference type="ARBA" id="ARBA00023002"/>
    </source>
</evidence>
<keyword evidence="5" id="KW-0560">Oxidoreductase</keyword>
<protein>
    <recommendedName>
        <fullName evidence="8">Fe2OG dioxygenase domain-containing protein</fullName>
    </recommendedName>
</protein>
<keyword evidence="4" id="KW-0223">Dioxygenase</keyword>
<comment type="caution">
    <text evidence="9">The sequence shown here is derived from an EMBL/GenBank/DDBJ whole genome shotgun (WGS) entry which is preliminary data.</text>
</comment>
<dbReference type="PROSITE" id="PS51471">
    <property type="entry name" value="FE2OG_OXY"/>
    <property type="match status" value="1"/>
</dbReference>
<accession>A0A1X2H581</accession>
<keyword evidence="3" id="KW-0847">Vitamin C</keyword>
<dbReference type="STRING" id="13706.A0A1X2H581"/>
<dbReference type="GO" id="GO:0031418">
    <property type="term" value="F:L-ascorbic acid binding"/>
    <property type="evidence" value="ECO:0007669"/>
    <property type="project" value="UniProtKB-KW"/>
</dbReference>
<comment type="cofactor">
    <cofactor evidence="1">
        <name>L-ascorbate</name>
        <dbReference type="ChEBI" id="CHEBI:38290"/>
    </cofactor>
</comment>
<dbReference type="InterPro" id="IPR005123">
    <property type="entry name" value="Oxoglu/Fe-dep_dioxygenase_dom"/>
</dbReference>
<evidence type="ECO:0000256" key="7">
    <source>
        <dbReference type="SAM" id="MobiDB-lite"/>
    </source>
</evidence>
<evidence type="ECO:0000256" key="6">
    <source>
        <dbReference type="ARBA" id="ARBA00023004"/>
    </source>
</evidence>
<dbReference type="SMART" id="SM00702">
    <property type="entry name" value="P4Hc"/>
    <property type="match status" value="1"/>
</dbReference>
<dbReference type="InParanoid" id="A0A1X2H581"/>
<organism evidence="9 10">
    <name type="scientific">Syncephalastrum racemosum</name>
    <name type="common">Filamentous fungus</name>
    <dbReference type="NCBI Taxonomy" id="13706"/>
    <lineage>
        <taxon>Eukaryota</taxon>
        <taxon>Fungi</taxon>
        <taxon>Fungi incertae sedis</taxon>
        <taxon>Mucoromycota</taxon>
        <taxon>Mucoromycotina</taxon>
        <taxon>Mucoromycetes</taxon>
        <taxon>Mucorales</taxon>
        <taxon>Syncephalastraceae</taxon>
        <taxon>Syncephalastrum</taxon>
    </lineage>
</organism>
<dbReference type="InterPro" id="IPR051559">
    <property type="entry name" value="HIF_prolyl_hydroxylases"/>
</dbReference>
<dbReference type="InterPro" id="IPR044862">
    <property type="entry name" value="Pro_4_hyd_alph_FE2OG_OXY"/>
</dbReference>